<keyword evidence="2" id="KW-1185">Reference proteome</keyword>
<proteinExistence type="predicted"/>
<reference evidence="1 2" key="1">
    <citation type="submission" date="2019-06" db="EMBL/GenBank/DDBJ databases">
        <title>Draft genome sequence of the filamentous fungus Phialemoniopsis curvata isolated from diesel fuel.</title>
        <authorList>
            <person name="Varaljay V.A."/>
            <person name="Lyon W.J."/>
            <person name="Crouch A.L."/>
            <person name="Drake C.E."/>
            <person name="Hollomon J.M."/>
            <person name="Nadeau L.J."/>
            <person name="Nunn H.S."/>
            <person name="Stevenson B.S."/>
            <person name="Bojanowski C.L."/>
            <person name="Crookes-Goodson W.J."/>
        </authorList>
    </citation>
    <scope>NUCLEOTIDE SEQUENCE [LARGE SCALE GENOMIC DNA]</scope>
    <source>
        <strain evidence="1 2">D216</strain>
    </source>
</reference>
<sequence length="191" mass="21103">MQNNMQANRQIKSSRHVLHTVFTNSLFPSPSSVQVDHDNKAAGPVLNFLPSRSSKLKLTLLIDNTGACADSYQWRAQGQSAFNNIKQSLICGGYNARREQTAVVDALKRDQFAERVLTLLQHPYYTGKGEHAELLDSPGLRFVDEDTRKKRTHIVLVKVASGRTTWGDAIQRVLINAAASQASLDEGVTQG</sequence>
<name>A0A507APB9_9PEZI</name>
<comment type="caution">
    <text evidence="1">The sequence shown here is derived from an EMBL/GenBank/DDBJ whole genome shotgun (WGS) entry which is preliminary data.</text>
</comment>
<dbReference type="Proteomes" id="UP000319257">
    <property type="component" value="Unassembled WGS sequence"/>
</dbReference>
<organism evidence="1 2">
    <name type="scientific">Thyridium curvatum</name>
    <dbReference type="NCBI Taxonomy" id="1093900"/>
    <lineage>
        <taxon>Eukaryota</taxon>
        <taxon>Fungi</taxon>
        <taxon>Dikarya</taxon>
        <taxon>Ascomycota</taxon>
        <taxon>Pezizomycotina</taxon>
        <taxon>Sordariomycetes</taxon>
        <taxon>Sordariomycetidae</taxon>
        <taxon>Thyridiales</taxon>
        <taxon>Thyridiaceae</taxon>
        <taxon>Thyridium</taxon>
    </lineage>
</organism>
<dbReference type="EMBL" id="SKBQ01000077">
    <property type="protein sequence ID" value="TPX08556.1"/>
    <property type="molecule type" value="Genomic_DNA"/>
</dbReference>
<dbReference type="InParanoid" id="A0A507APB9"/>
<dbReference type="GeneID" id="41977490"/>
<dbReference type="RefSeq" id="XP_030990267.1">
    <property type="nucleotide sequence ID" value="XM_031132617.1"/>
</dbReference>
<protein>
    <submittedName>
        <fullName evidence="1">Uncharacterized protein</fullName>
    </submittedName>
</protein>
<evidence type="ECO:0000313" key="1">
    <source>
        <dbReference type="EMBL" id="TPX08556.1"/>
    </source>
</evidence>
<gene>
    <name evidence="1" type="ORF">E0L32_010043</name>
</gene>
<dbReference type="AlphaFoldDB" id="A0A507APB9"/>
<accession>A0A507APB9</accession>
<evidence type="ECO:0000313" key="2">
    <source>
        <dbReference type="Proteomes" id="UP000319257"/>
    </source>
</evidence>